<keyword evidence="6" id="KW-0931">ER-Golgi transport</keyword>
<comment type="similarity">
    <text evidence="3">Belongs to the TRAPP small subunits family. BET3 subfamily.</text>
</comment>
<accession>A0AAJ5YT29</accession>
<dbReference type="GO" id="GO:1990072">
    <property type="term" value="C:TRAPPIII protein complex"/>
    <property type="evidence" value="ECO:0007669"/>
    <property type="project" value="TreeGrafter"/>
</dbReference>
<evidence type="ECO:0000256" key="1">
    <source>
        <dbReference type="ARBA" id="ARBA00004240"/>
    </source>
</evidence>
<dbReference type="GO" id="GO:0006888">
    <property type="term" value="P:endoplasmic reticulum to Golgi vesicle-mediated transport"/>
    <property type="evidence" value="ECO:0007669"/>
    <property type="project" value="TreeGrafter"/>
</dbReference>
<dbReference type="Pfam" id="PF04051">
    <property type="entry name" value="TRAPP"/>
    <property type="match status" value="1"/>
</dbReference>
<dbReference type="SUPFAM" id="SSF111126">
    <property type="entry name" value="Ligand-binding domain in the NO signalling and Golgi transport"/>
    <property type="match status" value="1"/>
</dbReference>
<evidence type="ECO:0000256" key="3">
    <source>
        <dbReference type="ARBA" id="ARBA00006218"/>
    </source>
</evidence>
<dbReference type="PANTHER" id="PTHR20902:SF0">
    <property type="entry name" value="TRAFFICKING PROTEIN PARTICLE COMPLEX SUBUNIT 5"/>
    <property type="match status" value="1"/>
</dbReference>
<proteinExistence type="inferred from homology"/>
<organism evidence="8 9">
    <name type="scientific">Malassezia yamatoensis</name>
    <dbReference type="NCBI Taxonomy" id="253288"/>
    <lineage>
        <taxon>Eukaryota</taxon>
        <taxon>Fungi</taxon>
        <taxon>Dikarya</taxon>
        <taxon>Basidiomycota</taxon>
        <taxon>Ustilaginomycotina</taxon>
        <taxon>Malasseziomycetes</taxon>
        <taxon>Malasseziales</taxon>
        <taxon>Malasseziaceae</taxon>
        <taxon>Malassezia</taxon>
    </lineage>
</organism>
<evidence type="ECO:0000256" key="4">
    <source>
        <dbReference type="ARBA" id="ARBA00022448"/>
    </source>
</evidence>
<dbReference type="Gene3D" id="3.30.1380.20">
    <property type="entry name" value="Trafficking protein particle complex subunit 3"/>
    <property type="match status" value="1"/>
</dbReference>
<dbReference type="AlphaFoldDB" id="A0AAJ5YT29"/>
<dbReference type="Proteomes" id="UP001219567">
    <property type="component" value="Chromosome 1"/>
</dbReference>
<name>A0AAJ5YT29_9BASI</name>
<reference evidence="8 9" key="1">
    <citation type="submission" date="2023-03" db="EMBL/GenBank/DDBJ databases">
        <title>Mating type loci evolution in Malassezia.</title>
        <authorList>
            <person name="Coelho M.A."/>
        </authorList>
    </citation>
    <scope>NUCLEOTIDE SEQUENCE [LARGE SCALE GENOMIC DNA]</scope>
    <source>
        <strain evidence="8 9">CBS 9725</strain>
    </source>
</reference>
<dbReference type="GO" id="GO:1990070">
    <property type="term" value="C:TRAPPI protein complex"/>
    <property type="evidence" value="ECO:0007669"/>
    <property type="project" value="TreeGrafter"/>
</dbReference>
<sequence>MAKSSESGKALPIVPRSAGESMDTLAGTRTFALQKQMGTLSVSGAVPDILERSRDKTRQNEVDASALQFLFAEMVAYAQTRVTGITEFEQLLATMGMRVGYRLLILTVHRKETSANPKKPKRETRLLPTLIWVYTAFWKTIFGAQADSLERSTESERSDEYMISMNHPLFSRGISIPKEISQLSVEAFVAGIVEGALDALGFPESQLTACRQQRIPRAQRYLSSSTRA</sequence>
<dbReference type="GO" id="GO:0005783">
    <property type="term" value="C:endoplasmic reticulum"/>
    <property type="evidence" value="ECO:0007669"/>
    <property type="project" value="UniProtKB-SubCell"/>
</dbReference>
<comment type="subcellular location">
    <subcellularLocation>
        <location evidence="1">Endoplasmic reticulum</location>
    </subcellularLocation>
    <subcellularLocation>
        <location evidence="2">Golgi apparatus</location>
    </subcellularLocation>
</comment>
<evidence type="ECO:0000256" key="7">
    <source>
        <dbReference type="ARBA" id="ARBA00023034"/>
    </source>
</evidence>
<keyword evidence="5" id="KW-0256">Endoplasmic reticulum</keyword>
<protein>
    <submittedName>
        <fullName evidence="8">Trafficking protein particle complex subunit 31</fullName>
    </submittedName>
</protein>
<dbReference type="GO" id="GO:1990071">
    <property type="term" value="C:TRAPPII protein complex"/>
    <property type="evidence" value="ECO:0007669"/>
    <property type="project" value="TreeGrafter"/>
</dbReference>
<dbReference type="PANTHER" id="PTHR20902">
    <property type="entry name" value="41-2 PROTEIN ANTIGEN-RELATED"/>
    <property type="match status" value="1"/>
</dbReference>
<keyword evidence="9" id="KW-1185">Reference proteome</keyword>
<evidence type="ECO:0000256" key="2">
    <source>
        <dbReference type="ARBA" id="ARBA00004555"/>
    </source>
</evidence>
<evidence type="ECO:0000256" key="5">
    <source>
        <dbReference type="ARBA" id="ARBA00022824"/>
    </source>
</evidence>
<dbReference type="InterPro" id="IPR016696">
    <property type="entry name" value="TRAPP-I_su5"/>
</dbReference>
<evidence type="ECO:0000313" key="8">
    <source>
        <dbReference type="EMBL" id="WFC98735.1"/>
    </source>
</evidence>
<dbReference type="CDD" id="cd14943">
    <property type="entry name" value="TRAPPC5_Trs31"/>
    <property type="match status" value="1"/>
</dbReference>
<dbReference type="EMBL" id="CP119943">
    <property type="protein sequence ID" value="WFC98735.1"/>
    <property type="molecule type" value="Genomic_DNA"/>
</dbReference>
<evidence type="ECO:0000256" key="6">
    <source>
        <dbReference type="ARBA" id="ARBA00022892"/>
    </source>
</evidence>
<keyword evidence="7" id="KW-0333">Golgi apparatus</keyword>
<keyword evidence="4" id="KW-0813">Transport</keyword>
<evidence type="ECO:0000313" key="9">
    <source>
        <dbReference type="Proteomes" id="UP001219567"/>
    </source>
</evidence>
<gene>
    <name evidence="8" type="primary">trs31</name>
    <name evidence="8" type="ORF">MYAM1_001467</name>
</gene>
<dbReference type="InterPro" id="IPR007194">
    <property type="entry name" value="TRAPP_component"/>
</dbReference>
<dbReference type="InterPro" id="IPR024096">
    <property type="entry name" value="NO_sig/Golgi_transp_ligand-bd"/>
</dbReference>